<protein>
    <recommendedName>
        <fullName evidence="2">Outer membrane protein beta-barrel domain-containing protein</fullName>
    </recommendedName>
</protein>
<keyword evidence="1" id="KW-0732">Signal</keyword>
<gene>
    <name evidence="3" type="ORF">Ataiwa_24880</name>
</gene>
<feature type="signal peptide" evidence="1">
    <location>
        <begin position="1"/>
        <end position="24"/>
    </location>
</feature>
<dbReference type="RefSeq" id="WP_338229043.1">
    <property type="nucleotide sequence ID" value="NZ_BTPE01000008.1"/>
</dbReference>
<feature type="chain" id="PRO_5046267998" description="Outer membrane protein beta-barrel domain-containing protein" evidence="1">
    <location>
        <begin position="25"/>
        <end position="239"/>
    </location>
</feature>
<reference evidence="3 4" key="1">
    <citation type="submission" date="2023-08" db="EMBL/GenBank/DDBJ databases">
        <title>Draft genome sequence of Algoriphagus taiwanensis.</title>
        <authorList>
            <person name="Takatani N."/>
            <person name="Hosokawa M."/>
            <person name="Sawabe T."/>
        </authorList>
    </citation>
    <scope>NUCLEOTIDE SEQUENCE [LARGE SCALE GENOMIC DNA]</scope>
    <source>
        <strain evidence="3 4">JCM 19755</strain>
    </source>
</reference>
<keyword evidence="4" id="KW-1185">Reference proteome</keyword>
<proteinExistence type="predicted"/>
<evidence type="ECO:0000256" key="1">
    <source>
        <dbReference type="SAM" id="SignalP"/>
    </source>
</evidence>
<dbReference type="InterPro" id="IPR025665">
    <property type="entry name" value="Beta-barrel_OMP_2"/>
</dbReference>
<organism evidence="3 4">
    <name type="scientific">Algoriphagus taiwanensis</name>
    <dbReference type="NCBI Taxonomy" id="1445656"/>
    <lineage>
        <taxon>Bacteria</taxon>
        <taxon>Pseudomonadati</taxon>
        <taxon>Bacteroidota</taxon>
        <taxon>Cytophagia</taxon>
        <taxon>Cytophagales</taxon>
        <taxon>Cyclobacteriaceae</taxon>
        <taxon>Algoriphagus</taxon>
    </lineage>
</organism>
<name>A0ABQ6Q2V4_9BACT</name>
<evidence type="ECO:0000313" key="3">
    <source>
        <dbReference type="EMBL" id="GMQ34216.1"/>
    </source>
</evidence>
<dbReference type="Pfam" id="PF13568">
    <property type="entry name" value="OMP_b-brl_2"/>
    <property type="match status" value="1"/>
</dbReference>
<accession>A0ABQ6Q2V4</accession>
<comment type="caution">
    <text evidence="3">The sequence shown here is derived from an EMBL/GenBank/DDBJ whole genome shotgun (WGS) entry which is preliminary data.</text>
</comment>
<dbReference type="Proteomes" id="UP001307705">
    <property type="component" value="Unassembled WGS sequence"/>
</dbReference>
<feature type="domain" description="Outer membrane protein beta-barrel" evidence="2">
    <location>
        <begin position="45"/>
        <end position="210"/>
    </location>
</feature>
<sequence>MKTRNKNLILIGLLWVCMCLSHSAKSQVLISLIFGDKINSEKNLFGIHFNESLNSISNFEGTKAIPTFNLGLFFTHKLNEQWMINVEALPKYRKGAKDLAFYSLEDPNLDQIFSMAEINRQINYLGLPISARYLLKDRWFVETGPQINFRLGATDIFTKTSNEDEVIYKKDIREEVARWDFGYVAGIGFLLGKNQENTLGIRYHGGLTDVLPDYPGTNSHAQWAIYTNLPIGRGKVKDH</sequence>
<evidence type="ECO:0000259" key="2">
    <source>
        <dbReference type="Pfam" id="PF13568"/>
    </source>
</evidence>
<dbReference type="EMBL" id="BTPE01000008">
    <property type="protein sequence ID" value="GMQ34216.1"/>
    <property type="molecule type" value="Genomic_DNA"/>
</dbReference>
<evidence type="ECO:0000313" key="4">
    <source>
        <dbReference type="Proteomes" id="UP001307705"/>
    </source>
</evidence>